<dbReference type="InterPro" id="IPR023393">
    <property type="entry name" value="START-like_dom_sf"/>
</dbReference>
<accession>S3N2L6</accession>
<dbReference type="RefSeq" id="WP_016656085.1">
    <property type="nucleotide sequence ID" value="NZ_KE340353.1"/>
</dbReference>
<dbReference type="OrthoDB" id="4459835at2"/>
<reference evidence="1 2" key="1">
    <citation type="submission" date="2013-06" db="EMBL/GenBank/DDBJ databases">
        <title>The Genome Sequence of Acinetobacter rudis CIP 110305.</title>
        <authorList>
            <consortium name="The Broad Institute Genome Sequencing Platform"/>
            <consortium name="The Broad Institute Genome Sequencing Center for Infectious Disease"/>
            <person name="Cerqueira G."/>
            <person name="Feldgarden M."/>
            <person name="Courvalin P."/>
            <person name="Perichon B."/>
            <person name="Grillot-Courvalin C."/>
            <person name="Clermont D."/>
            <person name="Rocha E."/>
            <person name="Yoon E.-J."/>
            <person name="Nemec A."/>
            <person name="Young S.K."/>
            <person name="Zeng Q."/>
            <person name="Gargeya S."/>
            <person name="Fitzgerald M."/>
            <person name="Abouelleil A."/>
            <person name="Alvarado L."/>
            <person name="Berlin A.M."/>
            <person name="Chapman S.B."/>
            <person name="Dewar J."/>
            <person name="Goldberg J."/>
            <person name="Griggs A."/>
            <person name="Gujja S."/>
            <person name="Hansen M."/>
            <person name="Howarth C."/>
            <person name="Imamovic A."/>
            <person name="Larimer J."/>
            <person name="McCowan C."/>
            <person name="Murphy C."/>
            <person name="Pearson M."/>
            <person name="Priest M."/>
            <person name="Roberts A."/>
            <person name="Saif S."/>
            <person name="Shea T."/>
            <person name="Sykes S."/>
            <person name="Wortman J."/>
            <person name="Nusbaum C."/>
            <person name="Birren B."/>
        </authorList>
    </citation>
    <scope>NUCLEOTIDE SEQUENCE [LARGE SCALE GENOMIC DNA]</scope>
    <source>
        <strain evidence="1 2">CIP 110305</strain>
    </source>
</reference>
<dbReference type="InterPro" id="IPR019587">
    <property type="entry name" value="Polyketide_cyclase/dehydratase"/>
</dbReference>
<dbReference type="AlphaFoldDB" id="S3N2L6"/>
<name>S3N2L6_9GAMM</name>
<dbReference type="CDD" id="cd07821">
    <property type="entry name" value="PYR_PYL_RCAR_like"/>
    <property type="match status" value="1"/>
</dbReference>
<dbReference type="HOGENOM" id="CLU_122733_2_0_6"/>
<keyword evidence="2" id="KW-1185">Reference proteome</keyword>
<dbReference type="PATRIC" id="fig|421052.3.peg.1634"/>
<dbReference type="SUPFAM" id="SSF55961">
    <property type="entry name" value="Bet v1-like"/>
    <property type="match status" value="1"/>
</dbReference>
<dbReference type="eggNOG" id="COG2867">
    <property type="taxonomic scope" value="Bacteria"/>
</dbReference>
<dbReference type="EMBL" id="ATGI01000021">
    <property type="protein sequence ID" value="EPF74310.1"/>
    <property type="molecule type" value="Genomic_DNA"/>
</dbReference>
<evidence type="ECO:0000313" key="1">
    <source>
        <dbReference type="EMBL" id="EPF74310.1"/>
    </source>
</evidence>
<dbReference type="STRING" id="632955.GCA_000829675_03518"/>
<gene>
    <name evidence="1" type="ORF">F945_01677</name>
</gene>
<evidence type="ECO:0008006" key="3">
    <source>
        <dbReference type="Google" id="ProtNLM"/>
    </source>
</evidence>
<organism evidence="1 2">
    <name type="scientific">Acinetobacter rudis CIP 110305</name>
    <dbReference type="NCBI Taxonomy" id="421052"/>
    <lineage>
        <taxon>Bacteria</taxon>
        <taxon>Pseudomonadati</taxon>
        <taxon>Pseudomonadota</taxon>
        <taxon>Gammaproteobacteria</taxon>
        <taxon>Moraxellales</taxon>
        <taxon>Moraxellaceae</taxon>
        <taxon>Acinetobacter</taxon>
    </lineage>
</organism>
<comment type="caution">
    <text evidence="1">The sequence shown here is derived from an EMBL/GenBank/DDBJ whole genome shotgun (WGS) entry which is preliminary data.</text>
</comment>
<dbReference type="Gene3D" id="3.30.530.20">
    <property type="match status" value="1"/>
</dbReference>
<dbReference type="Proteomes" id="UP000014568">
    <property type="component" value="Unassembled WGS sequence"/>
</dbReference>
<proteinExistence type="predicted"/>
<dbReference type="Pfam" id="PF10604">
    <property type="entry name" value="Polyketide_cyc2"/>
    <property type="match status" value="1"/>
</dbReference>
<protein>
    <recommendedName>
        <fullName evidence="3">Polyketide cyclase/dehydrase</fullName>
    </recommendedName>
</protein>
<sequence>MSKTNYPHIVIERNFPAPIEQVFELLSKHATYNQAFAPIQVERVKDSTDANHPDGLGSIRRLGFGPIKPLQEQITLVEVNRCIEYKIIRNPLVKYHLGRLDFQSLDDGSTQVTYRIDLQLRVPGLSKIVLAQLNQAIKLGFSKLSRSFI</sequence>
<evidence type="ECO:0000313" key="2">
    <source>
        <dbReference type="Proteomes" id="UP000014568"/>
    </source>
</evidence>